<evidence type="ECO:0000313" key="3">
    <source>
        <dbReference type="Proteomes" id="UP000324020"/>
    </source>
</evidence>
<proteinExistence type="predicted"/>
<name>A0A1G7P7S3_9EURY</name>
<keyword evidence="3" id="KW-1185">Reference proteome</keyword>
<feature type="compositionally biased region" description="Basic and acidic residues" evidence="1">
    <location>
        <begin position="38"/>
        <end position="84"/>
    </location>
</feature>
<gene>
    <name evidence="2" type="ORF">SAMN04488067_10965</name>
</gene>
<dbReference type="Proteomes" id="UP000324020">
    <property type="component" value="Unassembled WGS sequence"/>
</dbReference>
<evidence type="ECO:0000313" key="2">
    <source>
        <dbReference type="EMBL" id="SDF82197.1"/>
    </source>
</evidence>
<protein>
    <submittedName>
        <fullName evidence="2">Uncharacterized protein</fullName>
    </submittedName>
</protein>
<sequence length="123" mass="13677">MIDEPLPAAERDGIGSNSADEPPDRDASSRDAPSYDAPSRDAIDPSRERATPERDPREEPDRATDPPPDRPDRDAACECGREPVSEGDEASEPDGREYRLERLRLWRTVVTLAVVVARLIRTL</sequence>
<accession>A0A1G7P7S3</accession>
<dbReference type="AlphaFoldDB" id="A0A1G7P7S3"/>
<evidence type="ECO:0000256" key="1">
    <source>
        <dbReference type="SAM" id="MobiDB-lite"/>
    </source>
</evidence>
<reference evidence="2 3" key="1">
    <citation type="submission" date="2016-10" db="EMBL/GenBank/DDBJ databases">
        <authorList>
            <person name="Varghese N."/>
            <person name="Submissions S."/>
        </authorList>
    </citation>
    <scope>NUCLEOTIDE SEQUENCE [LARGE SCALE GENOMIC DNA]</scope>
    <source>
        <strain evidence="2 3">CGMCC 1.3527</strain>
    </source>
</reference>
<dbReference type="EMBL" id="FNBO01000009">
    <property type="protein sequence ID" value="SDF82197.1"/>
    <property type="molecule type" value="Genomic_DNA"/>
</dbReference>
<feature type="region of interest" description="Disordered" evidence="1">
    <location>
        <begin position="1"/>
        <end position="96"/>
    </location>
</feature>
<dbReference type="RefSeq" id="WP_149799079.1">
    <property type="nucleotide sequence ID" value="NZ_FNBO01000009.1"/>
</dbReference>
<organism evidence="2 3">
    <name type="scientific">Halorubrum xinjiangense</name>
    <dbReference type="NCBI Taxonomy" id="261291"/>
    <lineage>
        <taxon>Archaea</taxon>
        <taxon>Methanobacteriati</taxon>
        <taxon>Methanobacteriota</taxon>
        <taxon>Stenosarchaea group</taxon>
        <taxon>Halobacteria</taxon>
        <taxon>Halobacteriales</taxon>
        <taxon>Haloferacaceae</taxon>
        <taxon>Halorubrum</taxon>
    </lineage>
</organism>